<dbReference type="Proteomes" id="UP000076532">
    <property type="component" value="Unassembled WGS sequence"/>
</dbReference>
<dbReference type="Pfam" id="PF12900">
    <property type="entry name" value="Pyridox_ox_2"/>
    <property type="match status" value="1"/>
</dbReference>
<proteinExistence type="predicted"/>
<dbReference type="Gene3D" id="2.30.110.10">
    <property type="entry name" value="Electron Transport, Fmn-binding Protein, Chain A"/>
    <property type="match status" value="1"/>
</dbReference>
<dbReference type="PANTHER" id="PTHR34071">
    <property type="entry name" value="5-NITROIMIDAZOLE ANTIBIOTICS RESISTANCE PROTEIN, NIMA-FAMILY-RELATED PROTEIN-RELATED"/>
    <property type="match status" value="1"/>
</dbReference>
<gene>
    <name evidence="1" type="ORF">FIBSPDRAFT_859126</name>
</gene>
<dbReference type="SUPFAM" id="SSF50475">
    <property type="entry name" value="FMN-binding split barrel"/>
    <property type="match status" value="1"/>
</dbReference>
<dbReference type="PANTHER" id="PTHR34071:SF2">
    <property type="entry name" value="FLAVIN-NUCLEOTIDE-BINDING PROTEIN"/>
    <property type="match status" value="1"/>
</dbReference>
<name>A0A166LFT2_9AGAM</name>
<sequence>MSTDETHFDKTDLNTVKRYKHRAAYDRKTIFAIARAAPVLHVAFVSDDGLPQCIPMVGALEETEDGEAFVYLHGSSVSRFIKSNDAGTAMCVTATLVDGYVLSLTPYSHDVQYRTAILHGSTFPFSASYDTDADAAKLHALELITNTVCPDRWAHARVPPTPAELKATGVLRLRVESASAKINGGGSHDDATDMANEDLKARVWTGVLPIRTVALAPEPSAYNQLTGKDVPAHVANFTAAFGARLQGGVGAVTETDAV</sequence>
<protein>
    <recommendedName>
        <fullName evidence="3">5-nitroimidazole antibiotic resistance protein</fullName>
    </recommendedName>
</protein>
<dbReference type="OrthoDB" id="444432at2759"/>
<keyword evidence="2" id="KW-1185">Reference proteome</keyword>
<accession>A0A166LFT2</accession>
<dbReference type="InterPro" id="IPR024747">
    <property type="entry name" value="Pyridox_Oxase-rel"/>
</dbReference>
<evidence type="ECO:0000313" key="2">
    <source>
        <dbReference type="Proteomes" id="UP000076532"/>
    </source>
</evidence>
<evidence type="ECO:0008006" key="3">
    <source>
        <dbReference type="Google" id="ProtNLM"/>
    </source>
</evidence>
<reference evidence="1 2" key="1">
    <citation type="journal article" date="2016" name="Mol. Biol. Evol.">
        <title>Comparative Genomics of Early-Diverging Mushroom-Forming Fungi Provides Insights into the Origins of Lignocellulose Decay Capabilities.</title>
        <authorList>
            <person name="Nagy L.G."/>
            <person name="Riley R."/>
            <person name="Tritt A."/>
            <person name="Adam C."/>
            <person name="Daum C."/>
            <person name="Floudas D."/>
            <person name="Sun H."/>
            <person name="Yadav J.S."/>
            <person name="Pangilinan J."/>
            <person name="Larsson K.H."/>
            <person name="Matsuura K."/>
            <person name="Barry K."/>
            <person name="Labutti K."/>
            <person name="Kuo R."/>
            <person name="Ohm R.A."/>
            <person name="Bhattacharya S.S."/>
            <person name="Shirouzu T."/>
            <person name="Yoshinaga Y."/>
            <person name="Martin F.M."/>
            <person name="Grigoriev I.V."/>
            <person name="Hibbett D.S."/>
        </authorList>
    </citation>
    <scope>NUCLEOTIDE SEQUENCE [LARGE SCALE GENOMIC DNA]</scope>
    <source>
        <strain evidence="1 2">CBS 109695</strain>
    </source>
</reference>
<organism evidence="1 2">
    <name type="scientific">Athelia psychrophila</name>
    <dbReference type="NCBI Taxonomy" id="1759441"/>
    <lineage>
        <taxon>Eukaryota</taxon>
        <taxon>Fungi</taxon>
        <taxon>Dikarya</taxon>
        <taxon>Basidiomycota</taxon>
        <taxon>Agaricomycotina</taxon>
        <taxon>Agaricomycetes</taxon>
        <taxon>Agaricomycetidae</taxon>
        <taxon>Atheliales</taxon>
        <taxon>Atheliaceae</taxon>
        <taxon>Athelia</taxon>
    </lineage>
</organism>
<dbReference type="InterPro" id="IPR012349">
    <property type="entry name" value="Split_barrel_FMN-bd"/>
</dbReference>
<dbReference type="AlphaFoldDB" id="A0A166LFT2"/>
<dbReference type="STRING" id="436010.A0A166LFT2"/>
<evidence type="ECO:0000313" key="1">
    <source>
        <dbReference type="EMBL" id="KZP22909.1"/>
    </source>
</evidence>
<dbReference type="EMBL" id="KV417536">
    <property type="protein sequence ID" value="KZP22909.1"/>
    <property type="molecule type" value="Genomic_DNA"/>
</dbReference>